<dbReference type="Gene3D" id="3.30.450.20">
    <property type="entry name" value="PAS domain"/>
    <property type="match status" value="1"/>
</dbReference>
<feature type="domain" description="GGDEF" evidence="3">
    <location>
        <begin position="333"/>
        <end position="464"/>
    </location>
</feature>
<dbReference type="NCBIfam" id="TIGR00254">
    <property type="entry name" value="GGDEF"/>
    <property type="match status" value="1"/>
</dbReference>
<dbReference type="Pfam" id="PF00563">
    <property type="entry name" value="EAL"/>
    <property type="match status" value="1"/>
</dbReference>
<dbReference type="Pfam" id="PF01590">
    <property type="entry name" value="GAF"/>
    <property type="match status" value="1"/>
</dbReference>
<dbReference type="Proteomes" id="UP000001702">
    <property type="component" value="Chromosome"/>
</dbReference>
<feature type="domain" description="EAL" evidence="2">
    <location>
        <begin position="473"/>
        <end position="723"/>
    </location>
</feature>
<protein>
    <submittedName>
        <fullName evidence="4">YciR</fullName>
    </submittedName>
</protein>
<dbReference type="HOGENOM" id="CLU_000445_70_34_6"/>
<evidence type="ECO:0000259" key="1">
    <source>
        <dbReference type="PROSITE" id="PS50112"/>
    </source>
</evidence>
<dbReference type="SUPFAM" id="SSF55073">
    <property type="entry name" value="Nucleotide cyclase"/>
    <property type="match status" value="1"/>
</dbReference>
<dbReference type="PROSITE" id="PS50112">
    <property type="entry name" value="PAS"/>
    <property type="match status" value="1"/>
</dbReference>
<dbReference type="PROSITE" id="PS50883">
    <property type="entry name" value="EAL"/>
    <property type="match status" value="1"/>
</dbReference>
<dbReference type="SMART" id="SM00091">
    <property type="entry name" value="PAS"/>
    <property type="match status" value="1"/>
</dbReference>
<keyword evidence="5" id="KW-1185">Reference proteome</keyword>
<dbReference type="SUPFAM" id="SSF55785">
    <property type="entry name" value="PYP-like sensor domain (PAS domain)"/>
    <property type="match status" value="1"/>
</dbReference>
<dbReference type="InterPro" id="IPR029787">
    <property type="entry name" value="Nucleotide_cyclase"/>
</dbReference>
<dbReference type="SUPFAM" id="SSF141868">
    <property type="entry name" value="EAL domain-like"/>
    <property type="match status" value="1"/>
</dbReference>
<gene>
    <name evidence="4" type="primary">yciR</name>
    <name evidence="4" type="ordered locus">PANA_3436</name>
</gene>
<dbReference type="PANTHER" id="PTHR44757:SF2">
    <property type="entry name" value="BIOFILM ARCHITECTURE MAINTENANCE PROTEIN MBAA"/>
    <property type="match status" value="1"/>
</dbReference>
<dbReference type="eggNOG" id="COG5001">
    <property type="taxonomic scope" value="Bacteria"/>
</dbReference>
<dbReference type="Gene3D" id="3.30.70.270">
    <property type="match status" value="1"/>
</dbReference>
<dbReference type="InterPro" id="IPR000014">
    <property type="entry name" value="PAS"/>
</dbReference>
<dbReference type="Gene3D" id="3.30.450.40">
    <property type="match status" value="1"/>
</dbReference>
<sequence length="770" mass="84996">MTSGGQTLKHSTESGCEVARLRALAQYHLMDTPPNEAFDRLTILAARLFSVPVAFVSLIDEKRQFFKSRYGLQITETSRSVAFCHHTLESDDILCVPNALDDPRFANSPLVQGYPFIRFYAGVPLITPDGHRIGTLCLTDNHPRPAMSTTDRQNLTDLAALVMDRMEVHRMEVLRHASQQRLEAISITSPDAIICTDLNRGITFWNPAATNMFGYDAEEMAGKYVAGLIPERCQTDYRNELERLEHEEAAISAPRTLQIWGKRCNGEEFPAEVSFSGWREGIERYIGMIIRDVTLRYESEARLCELASLDMLTRLASRSAFMTQLSKLTESGVPYTLLMTDLDSFKDVNDTRGHAAGDALLCHVAEQIRAVCTQAIAAARLGGDEFIVLLPCGSDEAMKIAQQLTAAIQTPFHYMDSTIAVGASTGVASFPHHATDTSSVMSAADLALYRAKASGKGQSVLFKSEFREAELGRRRFERELEAAVRQQQFVLHYQPRFDAQNGELIGCEALVRWMHPARGLLFPADFIDMLIKSPLSITLGTWIVQSAVSQVKQWRAQNLSLRVSINLFPRQLMEAGLEEVIRQCAGDDAGFIDLEVDEPLLTNTVDIKSQVLEAIQATGALLIVDHFGRSLASMSLLQHRCVAGLKIDKSLTLQLEKSNKTRLLINAIASLAKNMGITVAAEGIENDAQHALICAAECDVLQGNQTGSPVSAPGLNNSISVELSLRRVPARDSVSLCLANPARHVLTPRMTKKRHRKGAEVSNMWSGQSL</sequence>
<evidence type="ECO:0000259" key="3">
    <source>
        <dbReference type="PROSITE" id="PS50887"/>
    </source>
</evidence>
<dbReference type="InterPro" id="IPR035965">
    <property type="entry name" value="PAS-like_dom_sf"/>
</dbReference>
<dbReference type="CDD" id="cd01949">
    <property type="entry name" value="GGDEF"/>
    <property type="match status" value="1"/>
</dbReference>
<dbReference type="SMART" id="SM00267">
    <property type="entry name" value="GGDEF"/>
    <property type="match status" value="1"/>
</dbReference>
<dbReference type="Pfam" id="PF13426">
    <property type="entry name" value="PAS_9"/>
    <property type="match status" value="1"/>
</dbReference>
<dbReference type="CDD" id="cd01948">
    <property type="entry name" value="EAL"/>
    <property type="match status" value="1"/>
</dbReference>
<reference evidence="4 5" key="1">
    <citation type="journal article" date="2010" name="J. Bacteriol.">
        <title>Genome sequence of Pantoea ananatis LMG20103, the causative agent of Eucalyptus blight and dieback.</title>
        <authorList>
            <person name="De Maayer P."/>
            <person name="Chan W.Y."/>
            <person name="Venter S.N."/>
            <person name="Toth I.K."/>
            <person name="Birch P.R."/>
            <person name="Joubert F."/>
            <person name="Coutinho T.A."/>
        </authorList>
    </citation>
    <scope>NUCLEOTIDE SEQUENCE [LARGE SCALE GENOMIC DNA]</scope>
    <source>
        <strain evidence="4 5">LMG 20103</strain>
    </source>
</reference>
<dbReference type="NCBIfam" id="TIGR00229">
    <property type="entry name" value="sensory_box"/>
    <property type="match status" value="1"/>
</dbReference>
<dbReference type="PANTHER" id="PTHR44757">
    <property type="entry name" value="DIGUANYLATE CYCLASE DGCP"/>
    <property type="match status" value="1"/>
</dbReference>
<proteinExistence type="predicted"/>
<dbReference type="KEGG" id="pam:PANA_3436"/>
<evidence type="ECO:0000313" key="5">
    <source>
        <dbReference type="Proteomes" id="UP000001702"/>
    </source>
</evidence>
<dbReference type="AlphaFoldDB" id="D4GNP8"/>
<dbReference type="Gene3D" id="3.20.20.450">
    <property type="entry name" value="EAL domain"/>
    <property type="match status" value="1"/>
</dbReference>
<organism evidence="4 5">
    <name type="scientific">Pantoea ananatis (strain LMG 20103)</name>
    <dbReference type="NCBI Taxonomy" id="706191"/>
    <lineage>
        <taxon>Bacteria</taxon>
        <taxon>Pseudomonadati</taxon>
        <taxon>Pseudomonadota</taxon>
        <taxon>Gammaproteobacteria</taxon>
        <taxon>Enterobacterales</taxon>
        <taxon>Erwiniaceae</taxon>
        <taxon>Pantoea</taxon>
    </lineage>
</organism>
<dbReference type="InterPro" id="IPR043128">
    <property type="entry name" value="Rev_trsase/Diguanyl_cyclase"/>
</dbReference>
<evidence type="ECO:0000313" key="4">
    <source>
        <dbReference type="EMBL" id="ADD78603.1"/>
    </source>
</evidence>
<dbReference type="SMART" id="SM00052">
    <property type="entry name" value="EAL"/>
    <property type="match status" value="1"/>
</dbReference>
<dbReference type="SMART" id="SM00065">
    <property type="entry name" value="GAF"/>
    <property type="match status" value="1"/>
</dbReference>
<dbReference type="CDD" id="cd00130">
    <property type="entry name" value="PAS"/>
    <property type="match status" value="1"/>
</dbReference>
<dbReference type="EMBL" id="CP001875">
    <property type="protein sequence ID" value="ADD78603.1"/>
    <property type="molecule type" value="Genomic_DNA"/>
</dbReference>
<evidence type="ECO:0000259" key="2">
    <source>
        <dbReference type="PROSITE" id="PS50883"/>
    </source>
</evidence>
<feature type="domain" description="PAS" evidence="1">
    <location>
        <begin position="178"/>
        <end position="248"/>
    </location>
</feature>
<accession>D4GNP8</accession>
<dbReference type="InterPro" id="IPR035919">
    <property type="entry name" value="EAL_sf"/>
</dbReference>
<dbReference type="InterPro" id="IPR000160">
    <property type="entry name" value="GGDEF_dom"/>
</dbReference>
<dbReference type="Pfam" id="PF00990">
    <property type="entry name" value="GGDEF"/>
    <property type="match status" value="1"/>
</dbReference>
<name>D4GNP8_PANAM</name>
<dbReference type="PROSITE" id="PS50887">
    <property type="entry name" value="GGDEF"/>
    <property type="match status" value="1"/>
</dbReference>
<dbReference type="SUPFAM" id="SSF55781">
    <property type="entry name" value="GAF domain-like"/>
    <property type="match status" value="1"/>
</dbReference>
<dbReference type="InterPro" id="IPR029016">
    <property type="entry name" value="GAF-like_dom_sf"/>
</dbReference>
<dbReference type="InterPro" id="IPR003018">
    <property type="entry name" value="GAF"/>
</dbReference>
<dbReference type="InterPro" id="IPR001633">
    <property type="entry name" value="EAL_dom"/>
</dbReference>
<dbReference type="STRING" id="706191.PANA_3436"/>
<dbReference type="InterPro" id="IPR052155">
    <property type="entry name" value="Biofilm_reg_signaling"/>
</dbReference>